<dbReference type="PANTHER" id="PTHR44163:SF1">
    <property type="entry name" value="U3 SMALL NUCLEOLAR RNA-ASSOCIATED PROTEIN 4 HOMOLOG"/>
    <property type="match status" value="1"/>
</dbReference>
<keyword evidence="2" id="KW-1185">Reference proteome</keyword>
<proteinExistence type="predicted"/>
<dbReference type="InterPro" id="IPR046351">
    <property type="entry name" value="UTP4"/>
</dbReference>
<dbReference type="GO" id="GO:0032040">
    <property type="term" value="C:small-subunit processome"/>
    <property type="evidence" value="ECO:0007669"/>
    <property type="project" value="TreeGrafter"/>
</dbReference>
<dbReference type="GO" id="GO:0000462">
    <property type="term" value="P:maturation of SSU-rRNA from tricistronic rRNA transcript (SSU-rRNA, 5.8S rRNA, LSU-rRNA)"/>
    <property type="evidence" value="ECO:0007669"/>
    <property type="project" value="InterPro"/>
</dbReference>
<accession>A0A9P0K033</accession>
<dbReference type="OrthoDB" id="8883818at2759"/>
<name>A0A9P0K033_ACAOB</name>
<gene>
    <name evidence="1" type="ORF">ACAOBT_LOCUS5934</name>
</gene>
<dbReference type="PANTHER" id="PTHR44163">
    <property type="entry name" value="U3 SMALL NUCLEOLAR RNA-ASSOCIATED PROTEIN 4 HOMOLOG"/>
    <property type="match status" value="1"/>
</dbReference>
<dbReference type="Proteomes" id="UP001152888">
    <property type="component" value="Unassembled WGS sequence"/>
</dbReference>
<protein>
    <submittedName>
        <fullName evidence="1">Uncharacterized protein</fullName>
    </submittedName>
</protein>
<reference evidence="1" key="1">
    <citation type="submission" date="2022-03" db="EMBL/GenBank/DDBJ databases">
        <authorList>
            <person name="Sayadi A."/>
        </authorList>
    </citation>
    <scope>NUCLEOTIDE SEQUENCE</scope>
</reference>
<dbReference type="GO" id="GO:0034455">
    <property type="term" value="C:t-UTP complex"/>
    <property type="evidence" value="ECO:0007669"/>
    <property type="project" value="TreeGrafter"/>
</dbReference>
<comment type="caution">
    <text evidence="1">The sequence shown here is derived from an EMBL/GenBank/DDBJ whole genome shotgun (WGS) entry which is preliminary data.</text>
</comment>
<evidence type="ECO:0000313" key="1">
    <source>
        <dbReference type="EMBL" id="CAH1964659.1"/>
    </source>
</evidence>
<evidence type="ECO:0000313" key="2">
    <source>
        <dbReference type="Proteomes" id="UP001152888"/>
    </source>
</evidence>
<sequence length="151" mass="17555">MECVRIKMGIFLFQIIEYDVIKRQYTSFSEKLSGLDFKSKFYPIKTITFDPRVKSIIILHDDNNLHIVNKEKKIVMKKKKAKIEQKEASPKAVNGIDVTATKVEVHTLKKYKHLVHFEWLSEDEMIAVEVNPLTLFEKLPPAFAQATFGKK</sequence>
<organism evidence="1 2">
    <name type="scientific">Acanthoscelides obtectus</name>
    <name type="common">Bean weevil</name>
    <name type="synonym">Bruchus obtectus</name>
    <dbReference type="NCBI Taxonomy" id="200917"/>
    <lineage>
        <taxon>Eukaryota</taxon>
        <taxon>Metazoa</taxon>
        <taxon>Ecdysozoa</taxon>
        <taxon>Arthropoda</taxon>
        <taxon>Hexapoda</taxon>
        <taxon>Insecta</taxon>
        <taxon>Pterygota</taxon>
        <taxon>Neoptera</taxon>
        <taxon>Endopterygota</taxon>
        <taxon>Coleoptera</taxon>
        <taxon>Polyphaga</taxon>
        <taxon>Cucujiformia</taxon>
        <taxon>Chrysomeloidea</taxon>
        <taxon>Chrysomelidae</taxon>
        <taxon>Bruchinae</taxon>
        <taxon>Bruchini</taxon>
        <taxon>Acanthoscelides</taxon>
    </lineage>
</organism>
<dbReference type="GO" id="GO:0003723">
    <property type="term" value="F:RNA binding"/>
    <property type="evidence" value="ECO:0007669"/>
    <property type="project" value="TreeGrafter"/>
</dbReference>
<dbReference type="GO" id="GO:0030686">
    <property type="term" value="C:90S preribosome"/>
    <property type="evidence" value="ECO:0007669"/>
    <property type="project" value="InterPro"/>
</dbReference>
<dbReference type="AlphaFoldDB" id="A0A9P0K033"/>
<dbReference type="EMBL" id="CAKOFQ010006717">
    <property type="protein sequence ID" value="CAH1964659.1"/>
    <property type="molecule type" value="Genomic_DNA"/>
</dbReference>